<keyword evidence="3" id="KW-1185">Reference proteome</keyword>
<dbReference type="InterPro" id="IPR001357">
    <property type="entry name" value="BRCT_dom"/>
</dbReference>
<dbReference type="PROSITE" id="PS50172">
    <property type="entry name" value="BRCT"/>
    <property type="match status" value="1"/>
</dbReference>
<evidence type="ECO:0000259" key="1">
    <source>
        <dbReference type="PROSITE" id="PS50172"/>
    </source>
</evidence>
<dbReference type="SUPFAM" id="SSF52113">
    <property type="entry name" value="BRCT domain"/>
    <property type="match status" value="1"/>
</dbReference>
<dbReference type="EMBL" id="CAJNDS010000201">
    <property type="protein sequence ID" value="CAE7026736.1"/>
    <property type="molecule type" value="Genomic_DNA"/>
</dbReference>
<comment type="caution">
    <text evidence="2">The sequence shown here is derived from an EMBL/GenBank/DDBJ whole genome shotgun (WGS) entry which is preliminary data.</text>
</comment>
<evidence type="ECO:0000313" key="3">
    <source>
        <dbReference type="Proteomes" id="UP000604046"/>
    </source>
</evidence>
<gene>
    <name evidence="2" type="ORF">SNAT2548_LOCUS3273</name>
</gene>
<sequence length="236" mass="25160">MLAHPIQRLHVPAARFAAAGSLFRIRGKGPASTVASTKSGAQSPAAPFTPHGRAAVPGLQSQATEATFNLASGQHRMRVGKYKGKTFAEIYAEDPQYCKWACDIALTGENTNDSLKVFAAFVQHRWLLAVRDLCRQARPNSLRSQRLAVTGQPDEITRELLEGFIRILGGEVVSQVSPGSKPPATGVVVAGSTLYGGKPVQESSKLEKAAAAGVPVMTMEDLRRLATQVPANESKS</sequence>
<organism evidence="2 3">
    <name type="scientific">Symbiodinium natans</name>
    <dbReference type="NCBI Taxonomy" id="878477"/>
    <lineage>
        <taxon>Eukaryota</taxon>
        <taxon>Sar</taxon>
        <taxon>Alveolata</taxon>
        <taxon>Dinophyceae</taxon>
        <taxon>Suessiales</taxon>
        <taxon>Symbiodiniaceae</taxon>
        <taxon>Symbiodinium</taxon>
    </lineage>
</organism>
<dbReference type="Pfam" id="PF20600">
    <property type="entry name" value="ExoX-like_C"/>
    <property type="match status" value="1"/>
</dbReference>
<evidence type="ECO:0000313" key="2">
    <source>
        <dbReference type="EMBL" id="CAE7026736.1"/>
    </source>
</evidence>
<dbReference type="InterPro" id="IPR046768">
    <property type="entry name" value="ExoX-like_C"/>
</dbReference>
<name>A0A812I738_9DINO</name>
<dbReference type="AlphaFoldDB" id="A0A812I738"/>
<accession>A0A812I738</accession>
<proteinExistence type="predicted"/>
<feature type="domain" description="BRCT" evidence="1">
    <location>
        <begin position="137"/>
        <end position="220"/>
    </location>
</feature>
<reference evidence="2" key="1">
    <citation type="submission" date="2021-02" db="EMBL/GenBank/DDBJ databases">
        <authorList>
            <person name="Dougan E. K."/>
            <person name="Rhodes N."/>
            <person name="Thang M."/>
            <person name="Chan C."/>
        </authorList>
    </citation>
    <scope>NUCLEOTIDE SEQUENCE</scope>
</reference>
<protein>
    <recommendedName>
        <fullName evidence="1">BRCT domain-containing protein</fullName>
    </recommendedName>
</protein>
<dbReference type="Gene3D" id="3.40.50.10190">
    <property type="entry name" value="BRCT domain"/>
    <property type="match status" value="1"/>
</dbReference>
<dbReference type="Proteomes" id="UP000604046">
    <property type="component" value="Unassembled WGS sequence"/>
</dbReference>
<dbReference type="InterPro" id="IPR036420">
    <property type="entry name" value="BRCT_dom_sf"/>
</dbReference>